<dbReference type="GO" id="GO:0005980">
    <property type="term" value="P:glycogen catabolic process"/>
    <property type="evidence" value="ECO:0007669"/>
    <property type="project" value="InterPro"/>
</dbReference>
<evidence type="ECO:0000259" key="1">
    <source>
        <dbReference type="Pfam" id="PF06202"/>
    </source>
</evidence>
<dbReference type="InterPro" id="IPR008928">
    <property type="entry name" value="6-hairpin_glycosidase_sf"/>
</dbReference>
<dbReference type="Proteomes" id="UP000199537">
    <property type="component" value="Unassembled WGS sequence"/>
</dbReference>
<reference evidence="4" key="1">
    <citation type="submission" date="2016-10" db="EMBL/GenBank/DDBJ databases">
        <authorList>
            <person name="Varghese N."/>
            <person name="Submissions S."/>
        </authorList>
    </citation>
    <scope>NUCLEOTIDE SEQUENCE [LARGE SCALE GENOMIC DNA]</scope>
    <source>
        <strain evidence="4">DSM 14807</strain>
    </source>
</reference>
<dbReference type="GO" id="GO:0004135">
    <property type="term" value="F:amylo-alpha-1,6-glucosidase activity"/>
    <property type="evidence" value="ECO:0007669"/>
    <property type="project" value="InterPro"/>
</dbReference>
<protein>
    <submittedName>
        <fullName evidence="3">Glycogen debranching enzyme, putative</fullName>
    </submittedName>
</protein>
<keyword evidence="4" id="KW-1185">Reference proteome</keyword>
<dbReference type="InterPro" id="IPR024742">
    <property type="entry name" value="Glycogen_debranch_N"/>
</dbReference>
<name>A0A1I7N8I8_9BACT</name>
<dbReference type="Gene3D" id="1.50.10.10">
    <property type="match status" value="1"/>
</dbReference>
<feature type="domain" description="Glycogen debranching enzyme bacterial and archaeal type N-terminal" evidence="2">
    <location>
        <begin position="32"/>
        <end position="251"/>
    </location>
</feature>
<dbReference type="Pfam" id="PF06202">
    <property type="entry name" value="GDE_C"/>
    <property type="match status" value="1"/>
</dbReference>
<dbReference type="InterPro" id="IPR012341">
    <property type="entry name" value="6hp_glycosidase-like_sf"/>
</dbReference>
<feature type="domain" description="Glycogen debranching enzyme C-terminal" evidence="1">
    <location>
        <begin position="291"/>
        <end position="647"/>
    </location>
</feature>
<dbReference type="InterPro" id="IPR010401">
    <property type="entry name" value="AGL/Gdb1"/>
</dbReference>
<dbReference type="AlphaFoldDB" id="A0A1I7N8I8"/>
<dbReference type="SUPFAM" id="SSF48208">
    <property type="entry name" value="Six-hairpin glycosidases"/>
    <property type="match status" value="1"/>
</dbReference>
<proteinExistence type="predicted"/>
<dbReference type="STRING" id="1393122.SAMN05660895_0919"/>
<evidence type="ECO:0000313" key="3">
    <source>
        <dbReference type="EMBL" id="SFV30886.1"/>
    </source>
</evidence>
<dbReference type="EMBL" id="FPCJ01000001">
    <property type="protein sequence ID" value="SFV30886.1"/>
    <property type="molecule type" value="Genomic_DNA"/>
</dbReference>
<dbReference type="PANTHER" id="PTHR10569:SF2">
    <property type="entry name" value="GLYCOGEN DEBRANCHING ENZYME"/>
    <property type="match status" value="1"/>
</dbReference>
<gene>
    <name evidence="3" type="ORF">SAMN05660895_0919</name>
</gene>
<evidence type="ECO:0000313" key="4">
    <source>
        <dbReference type="Proteomes" id="UP000199537"/>
    </source>
</evidence>
<dbReference type="GO" id="GO:0004134">
    <property type="term" value="F:4-alpha-glucanotransferase activity"/>
    <property type="evidence" value="ECO:0007669"/>
    <property type="project" value="InterPro"/>
</dbReference>
<evidence type="ECO:0000259" key="2">
    <source>
        <dbReference type="Pfam" id="PF12439"/>
    </source>
</evidence>
<dbReference type="Pfam" id="PF12439">
    <property type="entry name" value="GDE_N"/>
    <property type="match status" value="1"/>
</dbReference>
<sequence length="663" mass="75097">MSILFSLNLFTLTCSIHIALHHLSIRDLLGAEWLDTNGAGGWASSSLLNCNTRRYHGYLIAAAGPPLQRFNMVADLEESMTLSSSSSKYLLSCHDYGDGLFPAPFSAGQAVFFHLRHYPEWRIHVQDVVLVKTLITVHQRQTTIIRYLLQEGTSLQLHIRPLIAARDYHALQHASAPIQQAAEWQADHLKVQPFPGLPVLRMGLTDGAFHPDACWYFHLHYAQETERGMDDREDLFSYGIWTAHLQKGEPVYLVLTTDAYPENPAESFAAEIRRREQALANSFSNDAAHHFLIHQQHVPAILAGYPWFTEWGRDTLIAVNGLCTYNGNPKLARQIITQYAHQLAAGMLPNFFPDGAQEPCYNTVDAALWFVIAVHHYWQLTHDEDFLREMIPAVQDIWKHYRQGTRYQIHETESGLLFAGEDGWQLTWMDARTGDRVVTPRIGMPVEVNALWYNLKCLLAEWLYHTNQHQEAQHLVIDAERTLQSFRTLFWNPAGQCLHDVLTPEGPDASVRPNQLFALSLPYPLVEIPQALHILQVVREKLYTPKGLRSLAPDDPAYQGIYAGPPEQRDAAYHQGTVWLYLIGAYVDALIRYLPEGKLQATLVMNRLLTTLAEQGLLTLGEIADGDSPHLPRGCIAQAWSVGELIRVIKQYQLPVQSSFCIT</sequence>
<dbReference type="PANTHER" id="PTHR10569">
    <property type="entry name" value="GLYCOGEN DEBRANCHING ENZYME"/>
    <property type="match status" value="1"/>
</dbReference>
<organism evidence="3 4">
    <name type="scientific">Thermoflavifilum thermophilum</name>
    <dbReference type="NCBI Taxonomy" id="1393122"/>
    <lineage>
        <taxon>Bacteria</taxon>
        <taxon>Pseudomonadati</taxon>
        <taxon>Bacteroidota</taxon>
        <taxon>Chitinophagia</taxon>
        <taxon>Chitinophagales</taxon>
        <taxon>Chitinophagaceae</taxon>
        <taxon>Thermoflavifilum</taxon>
    </lineage>
</organism>
<accession>A0A1I7N8I8</accession>
<dbReference type="InterPro" id="IPR032790">
    <property type="entry name" value="GDE_C"/>
</dbReference>